<reference evidence="1 2" key="2">
    <citation type="journal article" date="2006" name="J. Microbiol. Methods">
        <title>Genomic flank-sequencing of plasposon insertion sites for rapid identification of functional genes.</title>
        <authorList>
            <person name="Leveau J.H."/>
            <person name="Gerards S."/>
            <person name="Fritsche K."/>
            <person name="Zondag G."/>
            <person name="van Veen J.A."/>
        </authorList>
    </citation>
    <scope>NUCLEOTIDE SEQUENCE [LARGE SCALE GENOMIC DNA]</scope>
    <source>
        <strain evidence="1 2">Ter331</strain>
    </source>
</reference>
<dbReference type="AlphaFoldDB" id="G0A9G8"/>
<evidence type="ECO:0000313" key="2">
    <source>
        <dbReference type="Proteomes" id="UP000008392"/>
    </source>
</evidence>
<dbReference type="InterPro" id="IPR021295">
    <property type="entry name" value="DUF2867"/>
</dbReference>
<dbReference type="Proteomes" id="UP000008392">
    <property type="component" value="Chromosome"/>
</dbReference>
<keyword evidence="2" id="KW-1185">Reference proteome</keyword>
<reference evidence="1 2" key="5">
    <citation type="journal article" date="2011" name="ISME J.">
        <title>Dual transcriptional profiling of a bacterial/fungal confrontation: Collimonas fungivorans versus Aspergillus niger.</title>
        <authorList>
            <person name="Mela F."/>
            <person name="Fritsche K."/>
            <person name="de Boer W."/>
            <person name="van Veen J.A."/>
            <person name="de Graaff L.H."/>
            <person name="van den Berg M."/>
            <person name="Leveau J.H."/>
        </authorList>
    </citation>
    <scope>NUCLEOTIDE SEQUENCE [LARGE SCALE GENOMIC DNA]</scope>
    <source>
        <strain evidence="1 2">Ter331</strain>
    </source>
</reference>
<dbReference type="KEGG" id="cfu:CFU_2764"/>
<dbReference type="EMBL" id="CP002745">
    <property type="protein sequence ID" value="AEK62591.1"/>
    <property type="molecule type" value="Genomic_DNA"/>
</dbReference>
<reference evidence="2" key="6">
    <citation type="submission" date="2011-05" db="EMBL/GenBank/DDBJ databases">
        <title>Complete sequence of Collimonas fungivorans Ter331.</title>
        <authorList>
            <person name="Leveau J.H."/>
        </authorList>
    </citation>
    <scope>NUCLEOTIDE SEQUENCE [LARGE SCALE GENOMIC DNA]</scope>
    <source>
        <strain evidence="2">Ter331</strain>
    </source>
</reference>
<reference evidence="1 2" key="3">
    <citation type="journal article" date="2008" name="FEMS Microbiol. Ecol.">
        <title>Identification and characterization of genes underlying chitinolysis in Collimonas fungivorans Ter331.</title>
        <authorList>
            <person name="Fritsche K."/>
            <person name="de Boer W."/>
            <person name="Gerards S."/>
            <person name="van den Berg M."/>
            <person name="van Veen J.A."/>
            <person name="Leveau J.H."/>
        </authorList>
    </citation>
    <scope>NUCLEOTIDE SEQUENCE [LARGE SCALE GENOMIC DNA]</scope>
    <source>
        <strain evidence="1 2">Ter331</strain>
    </source>
</reference>
<organism evidence="1 2">
    <name type="scientific">Collimonas fungivorans (strain Ter331)</name>
    <dbReference type="NCBI Taxonomy" id="1005048"/>
    <lineage>
        <taxon>Bacteria</taxon>
        <taxon>Pseudomonadati</taxon>
        <taxon>Pseudomonadota</taxon>
        <taxon>Betaproteobacteria</taxon>
        <taxon>Burkholderiales</taxon>
        <taxon>Oxalobacteraceae</taxon>
        <taxon>Collimonas</taxon>
    </lineage>
</organism>
<sequence length="158" mass="17146">MALSASARSLLPGHDFADAYQVDAAVSGLTARQATQAIVTHPPAWVRHLVKTRNCIVSLFQLRTVEIGVDQPLQPTIGGFPVVAQSAEEVVLGFDDKHLDFRISVTVNAGSDTGTLVTVATVVKTNNFFGRAYLATIMPFHRLIVRHLLEHARFGQVS</sequence>
<accession>G0A9G8</accession>
<dbReference type="eggNOG" id="ENOG5032YG3">
    <property type="taxonomic scope" value="Bacteria"/>
</dbReference>
<evidence type="ECO:0008006" key="3">
    <source>
        <dbReference type="Google" id="ProtNLM"/>
    </source>
</evidence>
<reference evidence="1 2" key="4">
    <citation type="journal article" date="2010" name="Environ. Microbiol.">
        <title>The bacterial genus Collimonas: mycophagy, weathering and other adaptive solutions to life in oligotrophic soil environments.</title>
        <authorList>
            <person name="Leveau J.H."/>
            <person name="Uroz S."/>
            <person name="de Boer W."/>
        </authorList>
    </citation>
    <scope>NUCLEOTIDE SEQUENCE [LARGE SCALE GENOMIC DNA]</scope>
    <source>
        <strain evidence="1 2">Ter331</strain>
    </source>
</reference>
<dbReference type="STRING" id="1005048.CFU_2764"/>
<protein>
    <recommendedName>
        <fullName evidence="3">DUF2867 domain-containing protein</fullName>
    </recommendedName>
</protein>
<dbReference type="Pfam" id="PF11066">
    <property type="entry name" value="DUF2867"/>
    <property type="match status" value="1"/>
</dbReference>
<gene>
    <name evidence="1" type="ordered locus">CFU_2764</name>
</gene>
<reference evidence="1 2" key="1">
    <citation type="journal article" date="2004" name="Environ. Microbiol.">
        <title>Phylogeny-function analysis of (meta)genomic libraries: screening for expression of ribosomal RNA genes by large-insert library fluorescent in situ hybridization (LIL-FISH).</title>
        <authorList>
            <person name="Leveau J.H."/>
            <person name="Gerards S."/>
            <person name="de Boer W."/>
            <person name="van Veen J.A."/>
        </authorList>
    </citation>
    <scope>NUCLEOTIDE SEQUENCE [LARGE SCALE GENOMIC DNA]</scope>
    <source>
        <strain evidence="1 2">Ter331</strain>
    </source>
</reference>
<evidence type="ECO:0000313" key="1">
    <source>
        <dbReference type="EMBL" id="AEK62591.1"/>
    </source>
</evidence>
<proteinExistence type="predicted"/>
<dbReference type="HOGENOM" id="CLU_116730_1_0_4"/>
<name>G0A9G8_COLFT</name>